<feature type="region of interest" description="Disordered" evidence="2">
    <location>
        <begin position="1"/>
        <end position="37"/>
    </location>
</feature>
<proteinExistence type="inferred from homology"/>
<organism evidence="3 4">
    <name type="scientific">Neoarthrinium moseri</name>
    <dbReference type="NCBI Taxonomy" id="1658444"/>
    <lineage>
        <taxon>Eukaryota</taxon>
        <taxon>Fungi</taxon>
        <taxon>Dikarya</taxon>
        <taxon>Ascomycota</taxon>
        <taxon>Pezizomycotina</taxon>
        <taxon>Sordariomycetes</taxon>
        <taxon>Xylariomycetidae</taxon>
        <taxon>Amphisphaeriales</taxon>
        <taxon>Apiosporaceae</taxon>
        <taxon>Neoarthrinium</taxon>
    </lineage>
</organism>
<dbReference type="Pfam" id="PF13489">
    <property type="entry name" value="Methyltransf_23"/>
    <property type="match status" value="1"/>
</dbReference>
<dbReference type="Proteomes" id="UP000829685">
    <property type="component" value="Unassembled WGS sequence"/>
</dbReference>
<gene>
    <name evidence="3" type="ORF">JX265_012904</name>
</gene>
<evidence type="ECO:0000256" key="1">
    <source>
        <dbReference type="ARBA" id="ARBA00038158"/>
    </source>
</evidence>
<keyword evidence="4" id="KW-1185">Reference proteome</keyword>
<evidence type="ECO:0000313" key="3">
    <source>
        <dbReference type="EMBL" id="KAI1852876.1"/>
    </source>
</evidence>
<comment type="caution">
    <text evidence="3">The sequence shown here is derived from an EMBL/GenBank/DDBJ whole genome shotgun (WGS) entry which is preliminary data.</text>
</comment>
<dbReference type="EMBL" id="JAFIMR010000060">
    <property type="protein sequence ID" value="KAI1852876.1"/>
    <property type="molecule type" value="Genomic_DNA"/>
</dbReference>
<protein>
    <recommendedName>
        <fullName evidence="5">S-adenosyl-L-methionine-dependent methyltransferase</fullName>
    </recommendedName>
</protein>
<dbReference type="SUPFAM" id="SSF53335">
    <property type="entry name" value="S-adenosyl-L-methionine-dependent methyltransferases"/>
    <property type="match status" value="1"/>
</dbReference>
<dbReference type="InterPro" id="IPR029063">
    <property type="entry name" value="SAM-dependent_MTases_sf"/>
</dbReference>
<evidence type="ECO:0000313" key="4">
    <source>
        <dbReference type="Proteomes" id="UP000829685"/>
    </source>
</evidence>
<evidence type="ECO:0000256" key="2">
    <source>
        <dbReference type="SAM" id="MobiDB-lite"/>
    </source>
</evidence>
<dbReference type="PANTHER" id="PTHR43591:SF102">
    <property type="entry name" value="S-ADENOSYL-L-METHIONINE-DEPENDENT METHYLTRANSFERASE"/>
    <property type="match status" value="1"/>
</dbReference>
<dbReference type="GO" id="GO:0008168">
    <property type="term" value="F:methyltransferase activity"/>
    <property type="evidence" value="ECO:0007669"/>
    <property type="project" value="TreeGrafter"/>
</dbReference>
<dbReference type="Gene3D" id="3.40.50.150">
    <property type="entry name" value="Vaccinia Virus protein VP39"/>
    <property type="match status" value="1"/>
</dbReference>
<dbReference type="AlphaFoldDB" id="A0A9Q0AGB0"/>
<dbReference type="CDD" id="cd02440">
    <property type="entry name" value="AdoMet_MTases"/>
    <property type="match status" value="1"/>
</dbReference>
<sequence>MSQNNFPALGSNPGELERQVKSEPAWNEQSAKIPQQGYGIEAQAQMPFPSQVVSSTRPMELPPSQLLSETFPAVDPTFSGLAGIPDGFQPSAFDPTVFVQKANELINASLERTPGGTSVVEPDSILEESGRLYHGYNQGKYFLPNDAAEQDRLDLQHQVYRILLDGWLHLAPMTTVPNFVLDVATGTGIWAHDFDPRVPNCVFQKDDADAEWVFPAPHPPGTQCDFPCEHRIKFDFVHLRMVVTCFDDPRAAMRQAYNNMAPGGWIEYQDFSFDLQAKGLEGSPWQTYSEGCIRGAKTMGRDLLIPKQYKTYLEEVGFVDVEKRHLVLPNNPWPKDRRLRKAGLYSLQNTLEGLRGVGYKMLRFAGYSPEETETIISEAGDFIRDCRNQPWVPVHIVYGRKPLV</sequence>
<name>A0A9Q0AGB0_9PEZI</name>
<reference evidence="3" key="1">
    <citation type="submission" date="2021-03" db="EMBL/GenBank/DDBJ databases">
        <title>Revisited historic fungal species revealed as producer of novel bioactive compounds through whole genome sequencing and comparative genomics.</title>
        <authorList>
            <person name="Vignolle G.A."/>
            <person name="Hochenegger N."/>
            <person name="Mach R.L."/>
            <person name="Mach-Aigner A.R."/>
            <person name="Javad Rahimi M."/>
            <person name="Salim K.A."/>
            <person name="Chan C.M."/>
            <person name="Lim L.B.L."/>
            <person name="Cai F."/>
            <person name="Druzhinina I.S."/>
            <person name="U'Ren J.M."/>
            <person name="Derntl C."/>
        </authorList>
    </citation>
    <scope>NUCLEOTIDE SEQUENCE</scope>
    <source>
        <strain evidence="3">TUCIM 5799</strain>
    </source>
</reference>
<comment type="similarity">
    <text evidence="1">Belongs to the methyltransferase superfamily. LaeA methyltransferase family.</text>
</comment>
<dbReference type="PANTHER" id="PTHR43591">
    <property type="entry name" value="METHYLTRANSFERASE"/>
    <property type="match status" value="1"/>
</dbReference>
<evidence type="ECO:0008006" key="5">
    <source>
        <dbReference type="Google" id="ProtNLM"/>
    </source>
</evidence>
<accession>A0A9Q0AGB0</accession>